<name>A0A3R6X6E6_APHAT</name>
<protein>
    <submittedName>
        <fullName evidence="2">Uncharacterized protein</fullName>
    </submittedName>
</protein>
<keyword evidence="1" id="KW-0812">Transmembrane</keyword>
<organism evidence="2 5">
    <name type="scientific">Aphanomyces astaci</name>
    <name type="common">Crayfish plague agent</name>
    <dbReference type="NCBI Taxonomy" id="112090"/>
    <lineage>
        <taxon>Eukaryota</taxon>
        <taxon>Sar</taxon>
        <taxon>Stramenopiles</taxon>
        <taxon>Oomycota</taxon>
        <taxon>Saprolegniomycetes</taxon>
        <taxon>Saprolegniales</taxon>
        <taxon>Verrucalvaceae</taxon>
        <taxon>Aphanomyces</taxon>
    </lineage>
</organism>
<dbReference type="EMBL" id="QUTH01003610">
    <property type="protein sequence ID" value="RHZ18365.1"/>
    <property type="molecule type" value="Genomic_DNA"/>
</dbReference>
<evidence type="ECO:0000313" key="2">
    <source>
        <dbReference type="EMBL" id="RHY99548.1"/>
    </source>
</evidence>
<dbReference type="Proteomes" id="UP000285430">
    <property type="component" value="Unassembled WGS sequence"/>
</dbReference>
<dbReference type="Gene3D" id="1.20.1250.20">
    <property type="entry name" value="MFS general substrate transporter like domains"/>
    <property type="match status" value="1"/>
</dbReference>
<keyword evidence="1" id="KW-1133">Transmembrane helix</keyword>
<feature type="transmembrane region" description="Helical" evidence="1">
    <location>
        <begin position="68"/>
        <end position="88"/>
    </location>
</feature>
<dbReference type="AlphaFoldDB" id="A0A3R6X6E6"/>
<dbReference type="EMBL" id="QUTG01001462">
    <property type="protein sequence ID" value="RHY99548.1"/>
    <property type="molecule type" value="Genomic_DNA"/>
</dbReference>
<dbReference type="Proteomes" id="UP000285712">
    <property type="component" value="Unassembled WGS sequence"/>
</dbReference>
<accession>A0A3R6X6E6</accession>
<feature type="transmembrane region" description="Helical" evidence="1">
    <location>
        <begin position="118"/>
        <end position="138"/>
    </location>
</feature>
<dbReference type="InterPro" id="IPR036259">
    <property type="entry name" value="MFS_trans_sf"/>
</dbReference>
<evidence type="ECO:0000313" key="4">
    <source>
        <dbReference type="Proteomes" id="UP000285430"/>
    </source>
</evidence>
<gene>
    <name evidence="2" type="ORF">DYB35_011552</name>
    <name evidence="3" type="ORF">DYB37_011657</name>
</gene>
<reference evidence="4 5" key="1">
    <citation type="submission" date="2018-08" db="EMBL/GenBank/DDBJ databases">
        <title>Aphanomyces genome sequencing and annotation.</title>
        <authorList>
            <person name="Minardi D."/>
            <person name="Oidtmann B."/>
            <person name="Van Der Giezen M."/>
            <person name="Studholme D.J."/>
        </authorList>
    </citation>
    <scope>NUCLEOTIDE SEQUENCE [LARGE SCALE GENOMIC DNA]</scope>
    <source>
        <strain evidence="3 4">Da</strain>
        <strain evidence="2 5">Sv</strain>
    </source>
</reference>
<sequence length="151" mass="16848">MARDPCYLDAHPELSVPVIADLKQVLGVLPFASFFVIWQCKTRTSNPRAVFPTLAKWRRQAASPYEKVVAGLITAGLALTWTAVVEVWHRQSDPIVLSDGLGAVLDLGTQKPMNNMSWVLYMIPSYVLFAFAECLVIIPSYDIFHSNMPSH</sequence>
<dbReference type="VEuPathDB" id="FungiDB:H257_04153"/>
<comment type="caution">
    <text evidence="2">The sequence shown here is derived from an EMBL/GenBank/DDBJ whole genome shotgun (WGS) entry which is preliminary data.</text>
</comment>
<evidence type="ECO:0000256" key="1">
    <source>
        <dbReference type="SAM" id="Phobius"/>
    </source>
</evidence>
<evidence type="ECO:0000313" key="3">
    <source>
        <dbReference type="EMBL" id="RHZ18365.1"/>
    </source>
</evidence>
<keyword evidence="1" id="KW-0472">Membrane</keyword>
<evidence type="ECO:0000313" key="5">
    <source>
        <dbReference type="Proteomes" id="UP000285712"/>
    </source>
</evidence>
<proteinExistence type="predicted"/>